<dbReference type="FunFam" id="3.40.1110.10:FF:000126">
    <property type="entry name" value="Phospholipid-transporting ATPase"/>
    <property type="match status" value="1"/>
</dbReference>
<dbReference type="SUPFAM" id="SSF81665">
    <property type="entry name" value="Calcium ATPase, transmembrane domain M"/>
    <property type="match status" value="1"/>
</dbReference>
<evidence type="ECO:0000259" key="20">
    <source>
        <dbReference type="Pfam" id="PF16209"/>
    </source>
</evidence>
<evidence type="ECO:0000256" key="19">
    <source>
        <dbReference type="RuleBase" id="RU362033"/>
    </source>
</evidence>
<evidence type="ECO:0000256" key="14">
    <source>
        <dbReference type="ARBA" id="ARBA00049128"/>
    </source>
</evidence>
<dbReference type="SFLD" id="SFLDG00002">
    <property type="entry name" value="C1.7:_P-type_atpase_like"/>
    <property type="match status" value="1"/>
</dbReference>
<keyword evidence="6 17" id="KW-0547">Nucleotide-binding</keyword>
<keyword evidence="11" id="KW-0333">Golgi apparatus</keyword>
<dbReference type="SUPFAM" id="SSF81660">
    <property type="entry name" value="Metal cation-transporting ATPase, ATP-binding domain N"/>
    <property type="match status" value="1"/>
</dbReference>
<feature type="binding site" evidence="17">
    <location>
        <position position="836"/>
    </location>
    <ligand>
        <name>ATP</name>
        <dbReference type="ChEBI" id="CHEBI:30616"/>
    </ligand>
</feature>
<feature type="binding site" evidence="17">
    <location>
        <position position="474"/>
    </location>
    <ligand>
        <name>ATP</name>
        <dbReference type="ChEBI" id="CHEBI:30616"/>
    </ligand>
</feature>
<evidence type="ECO:0000256" key="3">
    <source>
        <dbReference type="ARBA" id="ARBA00008109"/>
    </source>
</evidence>
<dbReference type="PRINTS" id="PR00119">
    <property type="entry name" value="CATATPASE"/>
</dbReference>
<dbReference type="NCBIfam" id="TIGR01494">
    <property type="entry name" value="ATPase_P-type"/>
    <property type="match status" value="2"/>
</dbReference>
<accession>A0A9P6ZCW8</accession>
<evidence type="ECO:0000256" key="6">
    <source>
        <dbReference type="ARBA" id="ARBA00022741"/>
    </source>
</evidence>
<evidence type="ECO:0000256" key="8">
    <source>
        <dbReference type="ARBA" id="ARBA00022842"/>
    </source>
</evidence>
<feature type="binding site" evidence="18">
    <location>
        <position position="473"/>
    </location>
    <ligand>
        <name>Mg(2+)</name>
        <dbReference type="ChEBI" id="CHEBI:18420"/>
    </ligand>
</feature>
<dbReference type="PROSITE" id="PS00154">
    <property type="entry name" value="ATPASE_E1_E2"/>
    <property type="match status" value="1"/>
</dbReference>
<dbReference type="Gene3D" id="2.70.150.10">
    <property type="entry name" value="Calcium-transporting ATPase, cytoplasmic transduction domain A"/>
    <property type="match status" value="1"/>
</dbReference>
<evidence type="ECO:0000256" key="11">
    <source>
        <dbReference type="ARBA" id="ARBA00023034"/>
    </source>
</evidence>
<dbReference type="EMBL" id="JAANIU010000072">
    <property type="protein sequence ID" value="KAG1575570.1"/>
    <property type="molecule type" value="Genomic_DNA"/>
</dbReference>
<feature type="active site" description="4-aspartylphosphate intermediate" evidence="16">
    <location>
        <position position="473"/>
    </location>
</feature>
<evidence type="ECO:0000256" key="1">
    <source>
        <dbReference type="ARBA" id="ARBA00001946"/>
    </source>
</evidence>
<feature type="transmembrane region" description="Helical" evidence="19">
    <location>
        <begin position="959"/>
        <end position="981"/>
    </location>
</feature>
<organism evidence="22 23">
    <name type="scientific">Rhizopus delemar</name>
    <dbReference type="NCBI Taxonomy" id="936053"/>
    <lineage>
        <taxon>Eukaryota</taxon>
        <taxon>Fungi</taxon>
        <taxon>Fungi incertae sedis</taxon>
        <taxon>Mucoromycota</taxon>
        <taxon>Mucoromycotina</taxon>
        <taxon>Mucoromycetes</taxon>
        <taxon>Mucorales</taxon>
        <taxon>Mucorineae</taxon>
        <taxon>Rhizopodaceae</taxon>
        <taxon>Rhizopus</taxon>
    </lineage>
</organism>
<dbReference type="GO" id="GO:0005802">
    <property type="term" value="C:trans-Golgi network"/>
    <property type="evidence" value="ECO:0007669"/>
    <property type="project" value="TreeGrafter"/>
</dbReference>
<dbReference type="FunFam" id="3.40.50.1000:FF:000010">
    <property type="entry name" value="Phospholipid-transporting ATPase"/>
    <property type="match status" value="1"/>
</dbReference>
<evidence type="ECO:0000256" key="12">
    <source>
        <dbReference type="ARBA" id="ARBA00023136"/>
    </source>
</evidence>
<feature type="binding site" evidence="17">
    <location>
        <position position="865"/>
    </location>
    <ligand>
        <name>ATP</name>
        <dbReference type="ChEBI" id="CHEBI:30616"/>
    </ligand>
</feature>
<evidence type="ECO:0000256" key="4">
    <source>
        <dbReference type="ARBA" id="ARBA00022692"/>
    </source>
</evidence>
<comment type="cofactor">
    <cofactor evidence="1 18">
        <name>Mg(2+)</name>
        <dbReference type="ChEBI" id="CHEBI:18420"/>
    </cofactor>
</comment>
<dbReference type="InterPro" id="IPR001757">
    <property type="entry name" value="P_typ_ATPase"/>
</dbReference>
<dbReference type="InterPro" id="IPR018303">
    <property type="entry name" value="ATPase_P-typ_P_site"/>
</dbReference>
<dbReference type="Proteomes" id="UP000740926">
    <property type="component" value="Unassembled WGS sequence"/>
</dbReference>
<dbReference type="FunFam" id="2.70.150.10:FF:000026">
    <property type="entry name" value="Phospholipid-transporting ATPase"/>
    <property type="match status" value="1"/>
</dbReference>
<name>A0A9P6ZCW8_9FUNG</name>
<dbReference type="SUPFAM" id="SSF56784">
    <property type="entry name" value="HAD-like"/>
    <property type="match status" value="1"/>
</dbReference>
<comment type="similarity">
    <text evidence="3 19">Belongs to the cation transport ATPase (P-type) (TC 3.A.3) family. Type IV subfamily.</text>
</comment>
<keyword evidence="12 19" id="KW-0472">Membrane</keyword>
<dbReference type="GO" id="GO:0016887">
    <property type="term" value="F:ATP hydrolysis activity"/>
    <property type="evidence" value="ECO:0007669"/>
    <property type="project" value="InterPro"/>
</dbReference>
<dbReference type="InterPro" id="IPR032631">
    <property type="entry name" value="P-type_ATPase_N"/>
</dbReference>
<feature type="binding site" evidence="17">
    <location>
        <position position="566"/>
    </location>
    <ligand>
        <name>ATP</name>
        <dbReference type="ChEBI" id="CHEBI:30616"/>
    </ligand>
</feature>
<dbReference type="SFLD" id="SFLDF00027">
    <property type="entry name" value="p-type_atpase"/>
    <property type="match status" value="1"/>
</dbReference>
<comment type="caution">
    <text evidence="22">The sequence shown here is derived from an EMBL/GenBank/DDBJ whole genome shotgun (WGS) entry which is preliminary data.</text>
</comment>
<dbReference type="GO" id="GO:0005886">
    <property type="term" value="C:plasma membrane"/>
    <property type="evidence" value="ECO:0007669"/>
    <property type="project" value="TreeGrafter"/>
</dbReference>
<dbReference type="InterPro" id="IPR036412">
    <property type="entry name" value="HAD-like_sf"/>
</dbReference>
<evidence type="ECO:0000313" key="22">
    <source>
        <dbReference type="EMBL" id="KAG1575570.1"/>
    </source>
</evidence>
<evidence type="ECO:0000256" key="15">
    <source>
        <dbReference type="ARBA" id="ARBA00051303"/>
    </source>
</evidence>
<protein>
    <recommendedName>
        <fullName evidence="19">Phospholipid-transporting ATPase</fullName>
        <ecNumber evidence="19">7.6.2.1</ecNumber>
    </recommendedName>
</protein>
<dbReference type="NCBIfam" id="TIGR01652">
    <property type="entry name" value="ATPase-Plipid"/>
    <property type="match status" value="1"/>
</dbReference>
<feature type="binding site" evidence="18">
    <location>
        <position position="866"/>
    </location>
    <ligand>
        <name>Mg(2+)</name>
        <dbReference type="ChEBI" id="CHEBI:18420"/>
    </ligand>
</feature>
<dbReference type="InterPro" id="IPR006539">
    <property type="entry name" value="P-type_ATPase_IV"/>
</dbReference>
<dbReference type="GO" id="GO:0032456">
    <property type="term" value="P:endocytic recycling"/>
    <property type="evidence" value="ECO:0007669"/>
    <property type="project" value="TreeGrafter"/>
</dbReference>
<dbReference type="GO" id="GO:0045332">
    <property type="term" value="P:phospholipid translocation"/>
    <property type="evidence" value="ECO:0007669"/>
    <property type="project" value="TreeGrafter"/>
</dbReference>
<dbReference type="PANTHER" id="PTHR24092:SF150">
    <property type="entry name" value="PHOSPHOLIPID-TRANSPORTING ATPASE"/>
    <property type="match status" value="1"/>
</dbReference>
<feature type="domain" description="P-type ATPase N-terminal" evidence="20">
    <location>
        <begin position="95"/>
        <end position="161"/>
    </location>
</feature>
<feature type="binding site" evidence="17">
    <location>
        <position position="842"/>
    </location>
    <ligand>
        <name>ATP</name>
        <dbReference type="ChEBI" id="CHEBI:30616"/>
    </ligand>
</feature>
<evidence type="ECO:0000256" key="5">
    <source>
        <dbReference type="ARBA" id="ARBA00022723"/>
    </source>
</evidence>
<dbReference type="Pfam" id="PF16209">
    <property type="entry name" value="PhoLip_ATPase_N"/>
    <property type="match status" value="1"/>
</dbReference>
<dbReference type="Pfam" id="PF13246">
    <property type="entry name" value="Cation_ATPase"/>
    <property type="match status" value="1"/>
</dbReference>
<dbReference type="InterPro" id="IPR032630">
    <property type="entry name" value="P_typ_ATPase_c"/>
</dbReference>
<dbReference type="Gene3D" id="3.40.50.1000">
    <property type="entry name" value="HAD superfamily/HAD-like"/>
    <property type="match status" value="1"/>
</dbReference>
<feature type="binding site" evidence="18">
    <location>
        <position position="862"/>
    </location>
    <ligand>
        <name>Mg(2+)</name>
        <dbReference type="ChEBI" id="CHEBI:18420"/>
    </ligand>
</feature>
<gene>
    <name evidence="22" type="ORF">G6F50_000980</name>
</gene>
<evidence type="ECO:0000256" key="18">
    <source>
        <dbReference type="PIRSR" id="PIRSR606539-3"/>
    </source>
</evidence>
<feature type="binding site" evidence="17">
    <location>
        <position position="631"/>
    </location>
    <ligand>
        <name>ATP</name>
        <dbReference type="ChEBI" id="CHEBI:30616"/>
    </ligand>
</feature>
<dbReference type="AlphaFoldDB" id="A0A9P6ZCW8"/>
<evidence type="ECO:0000256" key="13">
    <source>
        <dbReference type="ARBA" id="ARBA00034036"/>
    </source>
</evidence>
<dbReference type="GO" id="GO:0140326">
    <property type="term" value="F:ATPase-coupled intramembrane lipid transporter activity"/>
    <property type="evidence" value="ECO:0007669"/>
    <property type="project" value="UniProtKB-EC"/>
</dbReference>
<feature type="binding site" evidence="17">
    <location>
        <position position="745"/>
    </location>
    <ligand>
        <name>ATP</name>
        <dbReference type="ChEBI" id="CHEBI:30616"/>
    </ligand>
</feature>
<evidence type="ECO:0000256" key="17">
    <source>
        <dbReference type="PIRSR" id="PIRSR606539-2"/>
    </source>
</evidence>
<keyword evidence="4 19" id="KW-0812">Transmembrane</keyword>
<evidence type="ECO:0000313" key="23">
    <source>
        <dbReference type="Proteomes" id="UP000740926"/>
    </source>
</evidence>
<keyword evidence="9 19" id="KW-1278">Translocase</keyword>
<dbReference type="InterPro" id="IPR023298">
    <property type="entry name" value="ATPase_P-typ_TM_dom_sf"/>
</dbReference>
<evidence type="ECO:0000256" key="10">
    <source>
        <dbReference type="ARBA" id="ARBA00022989"/>
    </source>
</evidence>
<feature type="binding site" evidence="17">
    <location>
        <position position="608"/>
    </location>
    <ligand>
        <name>ATP</name>
        <dbReference type="ChEBI" id="CHEBI:30616"/>
    </ligand>
</feature>
<feature type="binding site" evidence="17">
    <location>
        <position position="866"/>
    </location>
    <ligand>
        <name>ATP</name>
        <dbReference type="ChEBI" id="CHEBI:30616"/>
    </ligand>
</feature>
<sequence>MPEDYEEGIGLLKQNNQQSSNFIPDYSFSSNANLLNATEATEMLEQVPQTSKEAYTDNRHSVCNYEIKKQSVITILKRWINKRRNNLPEGTPRKIYLNQQELNDQQSFMSNSISTAKYNVFTFLPKFLYVEFSKSANIFFLFISGIQQIPNISPTSRYTTLVPLVIVLLITAVKEMIEDFGVHKSDRELNARKCKVFEKSEFIEKPWSQLKVGDICRIDNSQFFPADLILLSSSEPEGLCYIETSNLDGEVNLKIKQALPVTAKIVSPSHLSFLEGHIESEQPNNRLYNYDGTLITKDENGTSKRFPLDPNMLLLRGAQLRNTSWIYGIAVFTGHETKLMLNSSKKPTKSSNVARKTNRNILYLFAMLVVMSILCSIGNYVISVKYGDSIDYVGVPLTQIGKEVGYNILTFMILFNSFIPISLMVTMEIVKYIQSTMIDNDLDIYYEKTDTPAVARSSSLIEELGQIEYVFSDKTGTLTCNEMEFRQCSIAGISYANRPDPDKRPTSEFDHSGQYSFAQLENHLQDAPHKNIINEFLVSLMTCHTVIPETNQETGKIVYQASSPDESALVNGASGLFGYKFVARRPHSIHCIRKEIEEEYQILNVCEFNSTRKRMSVVLRGPDGKIKLYCKGADTVILERLSKDGNPFTAPTLEHLEDYACEGLRTLCFSMREISNEEYTTWSVIYDKAATTLVNRADELDRAAELIEKDMLLLGATAIEDKLQDGVPDTIHTLQEANIKVWVLTGDRQETAINIGYSCKLLTEDMELIVCNEEDHVSTKAFLESKLAHIHLLQQTHHDPLAFIIEGKSLGYALEKDVEKTLFDIAIQCKAVICCRVSPLQKALVVKLVKRFSKSILLAIGDGANDVSMIQAAHVGVGISGVEGLQAARSADFAISQFRFLKKLLLVHGAWAYQRLSKMIFFYFYKNVAMYLTQFWYAIFNGFSGQTLYESWTMSCFNVIFTILPPMAIGVFDQFASASLLDKYPQMYILGQSNEFFNQKRFWGWIINAVYHSALLFFLGMAAFADDSVFTSGHSGGQWWVGTTIFTATLATILWKAALITEATYPIGHIYGILWHCASAFCIKRMYRPQSYHYIQEIQKFNFPDYRPRMDRFRRAVNKVRKIQRLKQSRGFAFSQNENDQSRLIRLYDTTQQKPSG</sequence>
<feature type="transmembrane region" description="Helical" evidence="19">
    <location>
        <begin position="1002"/>
        <end position="1025"/>
    </location>
</feature>
<dbReference type="PANTHER" id="PTHR24092">
    <property type="entry name" value="PROBABLE PHOSPHOLIPID-TRANSPORTING ATPASE"/>
    <property type="match status" value="1"/>
</dbReference>
<dbReference type="Gene3D" id="3.40.1110.10">
    <property type="entry name" value="Calcium-transporting ATPase, cytoplasmic domain N"/>
    <property type="match status" value="1"/>
</dbReference>
<dbReference type="GO" id="GO:0005524">
    <property type="term" value="F:ATP binding"/>
    <property type="evidence" value="ECO:0007669"/>
    <property type="project" value="UniProtKB-UniRule"/>
</dbReference>
<dbReference type="InterPro" id="IPR008250">
    <property type="entry name" value="ATPase_P-typ_transduc_dom_A_sf"/>
</dbReference>
<comment type="catalytic activity">
    <reaction evidence="13 19">
        <text>ATP + H2O + phospholipidSide 1 = ADP + phosphate + phospholipidSide 2.</text>
        <dbReference type="EC" id="7.6.2.1"/>
    </reaction>
</comment>
<dbReference type="InterPro" id="IPR044492">
    <property type="entry name" value="P_typ_ATPase_HD_dom"/>
</dbReference>
<feature type="binding site" evidence="17">
    <location>
        <position position="473"/>
    </location>
    <ligand>
        <name>ATP</name>
        <dbReference type="ChEBI" id="CHEBI:30616"/>
    </ligand>
</feature>
<dbReference type="CDD" id="cd02073">
    <property type="entry name" value="P-type_ATPase_APLT_Dnf-like"/>
    <property type="match status" value="1"/>
</dbReference>
<keyword evidence="7 17" id="KW-0067">ATP-binding</keyword>
<feature type="binding site" evidence="17">
    <location>
        <position position="746"/>
    </location>
    <ligand>
        <name>ATP</name>
        <dbReference type="ChEBI" id="CHEBI:30616"/>
    </ligand>
</feature>
<feature type="binding site" evidence="18">
    <location>
        <position position="475"/>
    </location>
    <ligand>
        <name>Mg(2+)</name>
        <dbReference type="ChEBI" id="CHEBI:18420"/>
    </ligand>
</feature>
<comment type="catalytic activity">
    <reaction evidence="15">
        <text>a 1,2-diacyl-sn-glycero-3-phospho-L-serine(out) + ATP + H2O = a 1,2-diacyl-sn-glycero-3-phospho-L-serine(in) + ADP + phosphate + H(+)</text>
        <dbReference type="Rhea" id="RHEA:38567"/>
        <dbReference type="ChEBI" id="CHEBI:15377"/>
        <dbReference type="ChEBI" id="CHEBI:15378"/>
        <dbReference type="ChEBI" id="CHEBI:30616"/>
        <dbReference type="ChEBI" id="CHEBI:43474"/>
        <dbReference type="ChEBI" id="CHEBI:57262"/>
        <dbReference type="ChEBI" id="CHEBI:456216"/>
    </reaction>
    <physiologicalReaction direction="left-to-right" evidence="15">
        <dbReference type="Rhea" id="RHEA:38568"/>
    </physiologicalReaction>
</comment>
<dbReference type="InterPro" id="IPR023214">
    <property type="entry name" value="HAD_sf"/>
</dbReference>
<feature type="transmembrane region" description="Helical" evidence="19">
    <location>
        <begin position="1037"/>
        <end position="1055"/>
    </location>
</feature>
<dbReference type="SUPFAM" id="SSF81653">
    <property type="entry name" value="Calcium ATPase, transduction domain A"/>
    <property type="match status" value="1"/>
</dbReference>
<comment type="catalytic activity">
    <reaction evidence="14">
        <text>a 1,2-diacyl-sn-glycero-3-phosphoethanolamine(out) + ATP + H2O = a 1,2-diacyl-sn-glycero-3-phosphoethanolamine(in) + ADP + phosphate + H(+)</text>
        <dbReference type="Rhea" id="RHEA:66132"/>
        <dbReference type="ChEBI" id="CHEBI:15377"/>
        <dbReference type="ChEBI" id="CHEBI:15378"/>
        <dbReference type="ChEBI" id="CHEBI:30616"/>
        <dbReference type="ChEBI" id="CHEBI:43474"/>
        <dbReference type="ChEBI" id="CHEBI:64612"/>
        <dbReference type="ChEBI" id="CHEBI:456216"/>
    </reaction>
    <physiologicalReaction direction="left-to-right" evidence="14">
        <dbReference type="Rhea" id="RHEA:66133"/>
    </physiologicalReaction>
</comment>
<feature type="transmembrane region" description="Helical" evidence="19">
    <location>
        <begin position="920"/>
        <end position="939"/>
    </location>
</feature>
<keyword evidence="5 18" id="KW-0479">Metal-binding</keyword>
<dbReference type="SFLD" id="SFLDS00003">
    <property type="entry name" value="Haloacid_Dehalogenase"/>
    <property type="match status" value="1"/>
</dbReference>
<proteinExistence type="inferred from homology"/>
<keyword evidence="23" id="KW-1185">Reference proteome</keyword>
<dbReference type="GO" id="GO:0000287">
    <property type="term" value="F:magnesium ion binding"/>
    <property type="evidence" value="ECO:0007669"/>
    <property type="project" value="UniProtKB-UniRule"/>
</dbReference>
<keyword evidence="10 19" id="KW-1133">Transmembrane helix</keyword>
<comment type="subcellular location">
    <subcellularLocation>
        <location evidence="2">Golgi apparatus</location>
        <location evidence="2">trans-Golgi network membrane</location>
        <topology evidence="2">Multi-pass membrane protein</topology>
    </subcellularLocation>
    <subcellularLocation>
        <location evidence="19">Membrane</location>
        <topology evidence="19">Multi-pass membrane protein</topology>
    </subcellularLocation>
</comment>
<evidence type="ECO:0000256" key="2">
    <source>
        <dbReference type="ARBA" id="ARBA00004166"/>
    </source>
</evidence>
<dbReference type="EC" id="7.6.2.1" evidence="19"/>
<evidence type="ECO:0000256" key="9">
    <source>
        <dbReference type="ARBA" id="ARBA00022967"/>
    </source>
</evidence>
<dbReference type="Pfam" id="PF16212">
    <property type="entry name" value="PhoLip_ATPase_C"/>
    <property type="match status" value="1"/>
</dbReference>
<feature type="binding site" evidence="17">
    <location>
        <position position="747"/>
    </location>
    <ligand>
        <name>ATP</name>
        <dbReference type="ChEBI" id="CHEBI:30616"/>
    </ligand>
</feature>
<feature type="transmembrane region" description="Helical" evidence="19">
    <location>
        <begin position="361"/>
        <end position="384"/>
    </location>
</feature>
<evidence type="ECO:0000256" key="7">
    <source>
        <dbReference type="ARBA" id="ARBA00022840"/>
    </source>
</evidence>
<dbReference type="GO" id="GO:0006892">
    <property type="term" value="P:post-Golgi vesicle-mediated transport"/>
    <property type="evidence" value="ECO:0007669"/>
    <property type="project" value="TreeGrafter"/>
</dbReference>
<feature type="transmembrane region" description="Helical" evidence="19">
    <location>
        <begin position="404"/>
        <end position="425"/>
    </location>
</feature>
<dbReference type="InterPro" id="IPR023299">
    <property type="entry name" value="ATPase_P-typ_cyto_dom_N"/>
</dbReference>
<reference evidence="22 23" key="1">
    <citation type="journal article" date="2020" name="Microb. Genom.">
        <title>Genetic diversity of clinical and environmental Mucorales isolates obtained from an investigation of mucormycosis cases among solid organ transplant recipients.</title>
        <authorList>
            <person name="Nguyen M.H."/>
            <person name="Kaul D."/>
            <person name="Muto C."/>
            <person name="Cheng S.J."/>
            <person name="Richter R.A."/>
            <person name="Bruno V.M."/>
            <person name="Liu G."/>
            <person name="Beyhan S."/>
            <person name="Sundermann A.J."/>
            <person name="Mounaud S."/>
            <person name="Pasculle A.W."/>
            <person name="Nierman W.C."/>
            <person name="Driscoll E."/>
            <person name="Cumbie R."/>
            <person name="Clancy C.J."/>
            <person name="Dupont C.L."/>
        </authorList>
    </citation>
    <scope>NUCLEOTIDE SEQUENCE [LARGE SCALE GENOMIC DNA]</scope>
    <source>
        <strain evidence="22 23">GL24</strain>
    </source>
</reference>
<feature type="binding site" evidence="17">
    <location>
        <position position="475"/>
    </location>
    <ligand>
        <name>ATP</name>
        <dbReference type="ChEBI" id="CHEBI:30616"/>
    </ligand>
</feature>
<feature type="binding site" evidence="17">
    <location>
        <position position="665"/>
    </location>
    <ligand>
        <name>ATP</name>
        <dbReference type="ChEBI" id="CHEBI:30616"/>
    </ligand>
</feature>
<feature type="domain" description="P-type ATPase C-terminal" evidence="21">
    <location>
        <begin position="888"/>
        <end position="1087"/>
    </location>
</feature>
<evidence type="ECO:0000256" key="16">
    <source>
        <dbReference type="PIRSR" id="PIRSR606539-1"/>
    </source>
</evidence>
<keyword evidence="8 18" id="KW-0460">Magnesium</keyword>
<evidence type="ECO:0000259" key="21">
    <source>
        <dbReference type="Pfam" id="PF16212"/>
    </source>
</evidence>